<dbReference type="eggNOG" id="ENOG502QUNS">
    <property type="taxonomic scope" value="Eukaryota"/>
</dbReference>
<dbReference type="STRING" id="13333.W1NU28"/>
<keyword evidence="3" id="KW-1185">Reference proteome</keyword>
<dbReference type="PANTHER" id="PTHR35095">
    <property type="entry name" value="OS05G0143300 PROTEIN"/>
    <property type="match status" value="1"/>
</dbReference>
<evidence type="ECO:0000313" key="3">
    <source>
        <dbReference type="Proteomes" id="UP000017836"/>
    </source>
</evidence>
<proteinExistence type="predicted"/>
<dbReference type="HOGENOM" id="CLU_034794_0_0_1"/>
<evidence type="ECO:0000256" key="1">
    <source>
        <dbReference type="SAM" id="Phobius"/>
    </source>
</evidence>
<gene>
    <name evidence="2" type="ORF">AMTR_s00002p00203730</name>
</gene>
<keyword evidence="1" id="KW-0812">Transmembrane</keyword>
<dbReference type="AlphaFoldDB" id="W1NU28"/>
<evidence type="ECO:0000313" key="2">
    <source>
        <dbReference type="EMBL" id="ERN01122.1"/>
    </source>
</evidence>
<name>W1NU28_AMBTC</name>
<feature type="transmembrane region" description="Helical" evidence="1">
    <location>
        <begin position="332"/>
        <end position="352"/>
    </location>
</feature>
<reference evidence="3" key="1">
    <citation type="journal article" date="2013" name="Science">
        <title>The Amborella genome and the evolution of flowering plants.</title>
        <authorList>
            <consortium name="Amborella Genome Project"/>
        </authorList>
    </citation>
    <scope>NUCLEOTIDE SEQUENCE [LARGE SCALE GENOMIC DNA]</scope>
</reference>
<dbReference type="EMBL" id="KI394767">
    <property type="protein sequence ID" value="ERN01122.1"/>
    <property type="molecule type" value="Genomic_DNA"/>
</dbReference>
<accession>W1NU28</accession>
<keyword evidence="1" id="KW-0472">Membrane</keyword>
<keyword evidence="1" id="KW-1133">Transmembrane helix</keyword>
<organism evidence="2 3">
    <name type="scientific">Amborella trichopoda</name>
    <dbReference type="NCBI Taxonomy" id="13333"/>
    <lineage>
        <taxon>Eukaryota</taxon>
        <taxon>Viridiplantae</taxon>
        <taxon>Streptophyta</taxon>
        <taxon>Embryophyta</taxon>
        <taxon>Tracheophyta</taxon>
        <taxon>Spermatophyta</taxon>
        <taxon>Magnoliopsida</taxon>
        <taxon>Amborellales</taxon>
        <taxon>Amborellaceae</taxon>
        <taxon>Amborella</taxon>
    </lineage>
</organism>
<sequence>MVLQAWKRGFQPLLPFPVSKPDFLASHLLLKSLEFEVPWKSSQLFPNVQLDLSSMRSSPVLVDSQGAEICHPESLLLSSRIVQQCMRYERSMQFLGDNGLREDLDSSLLTDLSGLYNLALNMNQNPPFTSDYGFSHYYIGDGNISPSVIDPRRASENQEKLHSGFYQDFHNNPVGLTDPRRALESQEKVHSGFYHDFHHNPVGQALLTPREAELKELCSIISELYLTKNSTYWSKQVALVPHFIRDSDSRVAPAWNQHAAMMAPVKSPDVRKQKASPRKRRKNMKLTVRERELYGKSLFHACENLISLILNKRSGQTGLLALVHMGPEVGRLLSGLAVGLAGTGLAVMLCILSKGVRGRTLSKLVNTGIGFGLVWVSWAINGLRDAIISMGKSSNKLRMKEQQTVVKLQRGVDEILFRAATVMAVAMLGFV</sequence>
<dbReference type="Gramene" id="ERN01122">
    <property type="protein sequence ID" value="ERN01122"/>
    <property type="gene ID" value="AMTR_s00002p00203730"/>
</dbReference>
<dbReference type="PANTHER" id="PTHR35095:SF1">
    <property type="entry name" value="OS05G0143300 PROTEIN"/>
    <property type="match status" value="1"/>
</dbReference>
<protein>
    <submittedName>
        <fullName evidence="2">Uncharacterized protein</fullName>
    </submittedName>
</protein>
<dbReference type="OMA" id="CKTAYLV"/>
<feature type="transmembrane region" description="Helical" evidence="1">
    <location>
        <begin position="364"/>
        <end position="383"/>
    </location>
</feature>
<dbReference type="Proteomes" id="UP000017836">
    <property type="component" value="Unassembled WGS sequence"/>
</dbReference>